<dbReference type="OrthoDB" id="6707571at2"/>
<feature type="transmembrane region" description="Helical" evidence="2">
    <location>
        <begin position="142"/>
        <end position="160"/>
    </location>
</feature>
<feature type="domain" description="EamA" evidence="3">
    <location>
        <begin position="20"/>
        <end position="153"/>
    </location>
</feature>
<evidence type="ECO:0000313" key="5">
    <source>
        <dbReference type="Proteomes" id="UP000183952"/>
    </source>
</evidence>
<name>A0A1M6K914_9CLOT</name>
<dbReference type="PANTHER" id="PTHR22911:SF79">
    <property type="entry name" value="MOBA-LIKE NTP TRANSFERASE DOMAIN-CONTAINING PROTEIN"/>
    <property type="match status" value="1"/>
</dbReference>
<dbReference type="RefSeq" id="WP_084671967.1">
    <property type="nucleotide sequence ID" value="NZ_FRAD01000004.1"/>
</dbReference>
<feature type="transmembrane region" description="Helical" evidence="2">
    <location>
        <begin position="81"/>
        <end position="102"/>
    </location>
</feature>
<evidence type="ECO:0000313" key="4">
    <source>
        <dbReference type="EMBL" id="SHJ55471.1"/>
    </source>
</evidence>
<keyword evidence="2" id="KW-1133">Transmembrane helix</keyword>
<feature type="transmembrane region" description="Helical" evidence="2">
    <location>
        <begin position="265"/>
        <end position="282"/>
    </location>
</feature>
<feature type="transmembrane region" description="Helical" evidence="2">
    <location>
        <begin position="206"/>
        <end position="227"/>
    </location>
</feature>
<dbReference type="Pfam" id="PF00892">
    <property type="entry name" value="EamA"/>
    <property type="match status" value="2"/>
</dbReference>
<sequence>MKVKNMQHKNSIGSVKFFSSLYIILAGICWGIIGIFSKKLSLQGFNSIEITFLRSIITAIILLIYVIIFDISKLKIKLKDLWLFIGTGILSIVFFNVMYFITIKLTTLSMAAILLYTAPCFVMIMSSIFFGEHITKQKITALVLSLIGCLFTTGILGSIFKPDGFSNISTLGILTGIGSGIGYALYTIFGNVALKKYDSITVTSYTFFVASLFLIPFCVKADFFVRLQSSSSIINSLSIGIISTLLPFLLYTLGLKNTEPGKASVMAFVEPMVATIVGIIVFQESITLTGIIGILLIFSSICILNVNKS</sequence>
<keyword evidence="5" id="KW-1185">Reference proteome</keyword>
<keyword evidence="2" id="KW-0472">Membrane</keyword>
<accession>A0A1M6K914</accession>
<dbReference type="GO" id="GO:0016020">
    <property type="term" value="C:membrane"/>
    <property type="evidence" value="ECO:0007669"/>
    <property type="project" value="InterPro"/>
</dbReference>
<dbReference type="STRING" id="1121331.SAMN02745248_00380"/>
<dbReference type="AlphaFoldDB" id="A0A1M6K914"/>
<feature type="transmembrane region" description="Helical" evidence="2">
    <location>
        <begin position="21"/>
        <end position="38"/>
    </location>
</feature>
<feature type="transmembrane region" description="Helical" evidence="2">
    <location>
        <begin position="233"/>
        <end position="253"/>
    </location>
</feature>
<organism evidence="4 5">
    <name type="scientific">Hathewaya proteolytica DSM 3090</name>
    <dbReference type="NCBI Taxonomy" id="1121331"/>
    <lineage>
        <taxon>Bacteria</taxon>
        <taxon>Bacillati</taxon>
        <taxon>Bacillota</taxon>
        <taxon>Clostridia</taxon>
        <taxon>Eubacteriales</taxon>
        <taxon>Clostridiaceae</taxon>
        <taxon>Hathewaya</taxon>
    </lineage>
</organism>
<comment type="similarity">
    <text evidence="1">Belongs to the EamA transporter family.</text>
</comment>
<evidence type="ECO:0000256" key="2">
    <source>
        <dbReference type="SAM" id="Phobius"/>
    </source>
</evidence>
<feature type="transmembrane region" description="Helical" evidence="2">
    <location>
        <begin position="50"/>
        <end position="69"/>
    </location>
</feature>
<dbReference type="InterPro" id="IPR037185">
    <property type="entry name" value="EmrE-like"/>
</dbReference>
<dbReference type="InterPro" id="IPR000620">
    <property type="entry name" value="EamA_dom"/>
</dbReference>
<feature type="transmembrane region" description="Helical" evidence="2">
    <location>
        <begin position="108"/>
        <end position="130"/>
    </location>
</feature>
<feature type="domain" description="EamA" evidence="3">
    <location>
        <begin position="171"/>
        <end position="305"/>
    </location>
</feature>
<reference evidence="4 5" key="1">
    <citation type="submission" date="2016-11" db="EMBL/GenBank/DDBJ databases">
        <authorList>
            <person name="Jaros S."/>
            <person name="Januszkiewicz K."/>
            <person name="Wedrychowicz H."/>
        </authorList>
    </citation>
    <scope>NUCLEOTIDE SEQUENCE [LARGE SCALE GENOMIC DNA]</scope>
    <source>
        <strain evidence="4 5">DSM 3090</strain>
    </source>
</reference>
<proteinExistence type="inferred from homology"/>
<dbReference type="SUPFAM" id="SSF103481">
    <property type="entry name" value="Multidrug resistance efflux transporter EmrE"/>
    <property type="match status" value="2"/>
</dbReference>
<keyword evidence="2" id="KW-0812">Transmembrane</keyword>
<feature type="transmembrane region" description="Helical" evidence="2">
    <location>
        <begin position="288"/>
        <end position="306"/>
    </location>
</feature>
<gene>
    <name evidence="4" type="ORF">SAMN02745248_00380</name>
</gene>
<dbReference type="Proteomes" id="UP000183952">
    <property type="component" value="Unassembled WGS sequence"/>
</dbReference>
<dbReference type="PANTHER" id="PTHR22911">
    <property type="entry name" value="ACYL-MALONYL CONDENSING ENZYME-RELATED"/>
    <property type="match status" value="1"/>
</dbReference>
<dbReference type="Gene3D" id="1.10.3730.20">
    <property type="match status" value="1"/>
</dbReference>
<evidence type="ECO:0000256" key="1">
    <source>
        <dbReference type="ARBA" id="ARBA00007362"/>
    </source>
</evidence>
<evidence type="ECO:0000259" key="3">
    <source>
        <dbReference type="Pfam" id="PF00892"/>
    </source>
</evidence>
<dbReference type="EMBL" id="FRAD01000004">
    <property type="protein sequence ID" value="SHJ55471.1"/>
    <property type="molecule type" value="Genomic_DNA"/>
</dbReference>
<feature type="transmembrane region" description="Helical" evidence="2">
    <location>
        <begin position="172"/>
        <end position="194"/>
    </location>
</feature>
<protein>
    <submittedName>
        <fullName evidence="4">Threonine/homoserine efflux transporter RhtA</fullName>
    </submittedName>
</protein>